<dbReference type="Pfam" id="PF11915">
    <property type="entry name" value="DUF3433"/>
    <property type="match status" value="3"/>
</dbReference>
<reference evidence="3" key="1">
    <citation type="submission" date="2023-11" db="EMBL/GenBank/DDBJ databases">
        <authorList>
            <person name="Alioto T."/>
            <person name="Alioto T."/>
            <person name="Gomez Garrido J."/>
        </authorList>
    </citation>
    <scope>NUCLEOTIDE SEQUENCE</scope>
</reference>
<dbReference type="PANTHER" id="PTHR37544:SF1">
    <property type="entry name" value="PHOSPHORIBOSYLAMINOIMIDAZOLE-SUCCINOCARBOXAMIDE SYNTHASE"/>
    <property type="match status" value="1"/>
</dbReference>
<dbReference type="InterPro" id="IPR036259">
    <property type="entry name" value="MFS_trans_sf"/>
</dbReference>
<evidence type="ECO:0000256" key="2">
    <source>
        <dbReference type="SAM" id="Phobius"/>
    </source>
</evidence>
<feature type="region of interest" description="Disordered" evidence="1">
    <location>
        <begin position="700"/>
        <end position="726"/>
    </location>
</feature>
<feature type="region of interest" description="Disordered" evidence="1">
    <location>
        <begin position="569"/>
        <end position="598"/>
    </location>
</feature>
<feature type="transmembrane region" description="Helical" evidence="2">
    <location>
        <begin position="615"/>
        <end position="636"/>
    </location>
</feature>
<name>A0AAI8YRM1_9PEZI</name>
<dbReference type="AlphaFoldDB" id="A0AAI8YRM1"/>
<dbReference type="PANTHER" id="PTHR37544">
    <property type="entry name" value="SPRAY-RELATED"/>
    <property type="match status" value="1"/>
</dbReference>
<keyword evidence="2" id="KW-1133">Transmembrane helix</keyword>
<feature type="transmembrane region" description="Helical" evidence="2">
    <location>
        <begin position="326"/>
        <end position="346"/>
    </location>
</feature>
<feature type="transmembrane region" description="Helical" evidence="2">
    <location>
        <begin position="366"/>
        <end position="383"/>
    </location>
</feature>
<feature type="transmembrane region" description="Helical" evidence="2">
    <location>
        <begin position="750"/>
        <end position="777"/>
    </location>
</feature>
<feature type="transmembrane region" description="Helical" evidence="2">
    <location>
        <begin position="656"/>
        <end position="681"/>
    </location>
</feature>
<feature type="transmembrane region" description="Helical" evidence="2">
    <location>
        <begin position="789"/>
        <end position="808"/>
    </location>
</feature>
<dbReference type="Proteomes" id="UP001296104">
    <property type="component" value="Unassembled WGS sequence"/>
</dbReference>
<organism evidence="3 4">
    <name type="scientific">Lecanosticta acicola</name>
    <dbReference type="NCBI Taxonomy" id="111012"/>
    <lineage>
        <taxon>Eukaryota</taxon>
        <taxon>Fungi</taxon>
        <taxon>Dikarya</taxon>
        <taxon>Ascomycota</taxon>
        <taxon>Pezizomycotina</taxon>
        <taxon>Dothideomycetes</taxon>
        <taxon>Dothideomycetidae</taxon>
        <taxon>Mycosphaerellales</taxon>
        <taxon>Mycosphaerellaceae</taxon>
        <taxon>Lecanosticta</taxon>
    </lineage>
</organism>
<dbReference type="EMBL" id="CAVMBE010000002">
    <property type="protein sequence ID" value="CAK3791784.1"/>
    <property type="molecule type" value="Genomic_DNA"/>
</dbReference>
<feature type="region of interest" description="Disordered" evidence="1">
    <location>
        <begin position="210"/>
        <end position="302"/>
    </location>
</feature>
<sequence>MSNTLSPPSDANEVYRLRQTNVSNPSIVHSRPSQHSITASEHYYSFSGSNSSNSSARSAELANAASISQQTITRYQTPPSRYRTPLASRDILPLPQHAEEQQSEEETFRKTPMRGQGKRRQSVGEGPSTNVATTAAAAAPLLREGGIKRKPVPSTVIEQESRPVSEIRISPTAAQSSVARDINRERDAPTPGVDDSPYIHFALDQLTRDEEVRGSRRYPGIAPGIDGNYPCITPPHVQQATSPRRQTRYEPLPQEEERDIVEQAPYPDDPPPESPRRGDGPPSLPRPPQSRPQRPQGPKIFLSVPADRSRQVPLNFKPGILRPLQLGIYILLVLAYTICLVIAAAWSRAHTGLLNYGTFGDGRYFVFQYLPTMLGMVLLMWLFEIQKAVYRVGLYIAMASDLPSSRIAGATLPMQPRGFVLPYFGHFRAKQTVVGVFLFIAWLQLFTIPLLSTSFNAYQDNGNWSWIATQGVIWVVIALYILLLMALSALLFWLSRQPTGLKWDAKSLADIIVLLERSNALDGLGDGVPQLGYFRTTHQPNEVFHTIGIEEKPARSYGVIDGQIREKRYSDPDNELQPGRHSKDAMLPRSPIDEEGGSSFTHNDNGLPWFLRPSLALLWPIIAIVLLLAFLIVSYLPSTNVSAGFRPMLSSEVNTMGFNSANFLYSFIPSLLATLCLLFWLDIDLAHRRLAPFESLTSINRKTPSSSDPEKDESEETIGDRPERTLLPSYPADFPLFVSLSALFNSHLRVAFISSVSLLAATLPILAGGIFWAEFYIPDQRVLIYPDLPAYYTLTVFLTIYALAYLTIYPASALHHLPPIESFNDMRDLVHQSRLLDDIAFRNPVSKTQLVTRLLTSNPLAPHGIGAESKLSLADSIRGYGRARAAVEQQPPLCSPSNNPSPNFAFGRFQGRDGREYLGIDRVRR</sequence>
<evidence type="ECO:0008006" key="5">
    <source>
        <dbReference type="Google" id="ProtNLM"/>
    </source>
</evidence>
<accession>A0AAI8YRM1</accession>
<keyword evidence="4" id="KW-1185">Reference proteome</keyword>
<gene>
    <name evidence="3" type="ORF">LECACI_7A000715</name>
</gene>
<feature type="transmembrane region" description="Helical" evidence="2">
    <location>
        <begin position="433"/>
        <end position="452"/>
    </location>
</feature>
<protein>
    <recommendedName>
        <fullName evidence="5">Phosphoribosylaminoimidazole-succinocarboxamide synthase</fullName>
    </recommendedName>
</protein>
<evidence type="ECO:0000313" key="4">
    <source>
        <dbReference type="Proteomes" id="UP001296104"/>
    </source>
</evidence>
<proteinExistence type="predicted"/>
<evidence type="ECO:0000256" key="1">
    <source>
        <dbReference type="SAM" id="MobiDB-lite"/>
    </source>
</evidence>
<comment type="caution">
    <text evidence="3">The sequence shown here is derived from an EMBL/GenBank/DDBJ whole genome shotgun (WGS) entry which is preliminary data.</text>
</comment>
<feature type="transmembrane region" description="Helical" evidence="2">
    <location>
        <begin position="472"/>
        <end position="494"/>
    </location>
</feature>
<dbReference type="SUPFAM" id="SSF103473">
    <property type="entry name" value="MFS general substrate transporter"/>
    <property type="match status" value="1"/>
</dbReference>
<feature type="region of interest" description="Disordered" evidence="1">
    <location>
        <begin position="93"/>
        <end position="197"/>
    </location>
</feature>
<dbReference type="InterPro" id="IPR021840">
    <property type="entry name" value="DUF3433"/>
</dbReference>
<keyword evidence="2" id="KW-0472">Membrane</keyword>
<evidence type="ECO:0000313" key="3">
    <source>
        <dbReference type="EMBL" id="CAK3791784.1"/>
    </source>
</evidence>
<keyword evidence="2" id="KW-0812">Transmembrane</keyword>